<comment type="caution">
    <text evidence="1">The sequence shown here is derived from an EMBL/GenBank/DDBJ whole genome shotgun (WGS) entry which is preliminary data.</text>
</comment>
<dbReference type="AlphaFoldDB" id="A0AAN6YQF6"/>
<reference evidence="1" key="1">
    <citation type="journal article" date="2023" name="Mol. Phylogenet. Evol.">
        <title>Genome-scale phylogeny and comparative genomics of the fungal order Sordariales.</title>
        <authorList>
            <person name="Hensen N."/>
            <person name="Bonometti L."/>
            <person name="Westerberg I."/>
            <person name="Brannstrom I.O."/>
            <person name="Guillou S."/>
            <person name="Cros-Aarteil S."/>
            <person name="Calhoun S."/>
            <person name="Haridas S."/>
            <person name="Kuo A."/>
            <person name="Mondo S."/>
            <person name="Pangilinan J."/>
            <person name="Riley R."/>
            <person name="LaButti K."/>
            <person name="Andreopoulos B."/>
            <person name="Lipzen A."/>
            <person name="Chen C."/>
            <person name="Yan M."/>
            <person name="Daum C."/>
            <person name="Ng V."/>
            <person name="Clum A."/>
            <person name="Steindorff A."/>
            <person name="Ohm R.A."/>
            <person name="Martin F."/>
            <person name="Silar P."/>
            <person name="Natvig D.O."/>
            <person name="Lalanne C."/>
            <person name="Gautier V."/>
            <person name="Ament-Velasquez S.L."/>
            <person name="Kruys A."/>
            <person name="Hutchinson M.I."/>
            <person name="Powell A.J."/>
            <person name="Barry K."/>
            <person name="Miller A.N."/>
            <person name="Grigoriev I.V."/>
            <person name="Debuchy R."/>
            <person name="Gladieux P."/>
            <person name="Hiltunen Thoren M."/>
            <person name="Johannesson H."/>
        </authorList>
    </citation>
    <scope>NUCLEOTIDE SEQUENCE</scope>
    <source>
        <strain evidence="1">CBS 990.96</strain>
    </source>
</reference>
<feature type="non-terminal residue" evidence="1">
    <location>
        <position position="1"/>
    </location>
</feature>
<evidence type="ECO:0000313" key="2">
    <source>
        <dbReference type="Proteomes" id="UP001301958"/>
    </source>
</evidence>
<dbReference type="PANTHER" id="PTHR35605">
    <property type="entry name" value="ECP2 EFFECTOR PROTEIN DOMAIN-CONTAINING PROTEIN-RELATED"/>
    <property type="match status" value="1"/>
</dbReference>
<keyword evidence="2" id="KW-1185">Reference proteome</keyword>
<proteinExistence type="predicted"/>
<dbReference type="Proteomes" id="UP001301958">
    <property type="component" value="Unassembled WGS sequence"/>
</dbReference>
<organism evidence="1 2">
    <name type="scientific">Podospora fimiseda</name>
    <dbReference type="NCBI Taxonomy" id="252190"/>
    <lineage>
        <taxon>Eukaryota</taxon>
        <taxon>Fungi</taxon>
        <taxon>Dikarya</taxon>
        <taxon>Ascomycota</taxon>
        <taxon>Pezizomycotina</taxon>
        <taxon>Sordariomycetes</taxon>
        <taxon>Sordariomycetidae</taxon>
        <taxon>Sordariales</taxon>
        <taxon>Podosporaceae</taxon>
        <taxon>Podospora</taxon>
    </lineage>
</organism>
<protein>
    <submittedName>
        <fullName evidence="1">Uncharacterized protein</fullName>
    </submittedName>
</protein>
<evidence type="ECO:0000313" key="1">
    <source>
        <dbReference type="EMBL" id="KAK4220922.1"/>
    </source>
</evidence>
<reference evidence="1" key="2">
    <citation type="submission" date="2023-05" db="EMBL/GenBank/DDBJ databases">
        <authorList>
            <consortium name="Lawrence Berkeley National Laboratory"/>
            <person name="Steindorff A."/>
            <person name="Hensen N."/>
            <person name="Bonometti L."/>
            <person name="Westerberg I."/>
            <person name="Brannstrom I.O."/>
            <person name="Guillou S."/>
            <person name="Cros-Aarteil S."/>
            <person name="Calhoun S."/>
            <person name="Haridas S."/>
            <person name="Kuo A."/>
            <person name="Mondo S."/>
            <person name="Pangilinan J."/>
            <person name="Riley R."/>
            <person name="Labutti K."/>
            <person name="Andreopoulos B."/>
            <person name="Lipzen A."/>
            <person name="Chen C."/>
            <person name="Yanf M."/>
            <person name="Daum C."/>
            <person name="Ng V."/>
            <person name="Clum A."/>
            <person name="Ohm R."/>
            <person name="Martin F."/>
            <person name="Silar P."/>
            <person name="Natvig D."/>
            <person name="Lalanne C."/>
            <person name="Gautier V."/>
            <person name="Ament-Velasquez S.L."/>
            <person name="Kruys A."/>
            <person name="Hutchinson M.I."/>
            <person name="Powell A.J."/>
            <person name="Barry K."/>
            <person name="Miller A.N."/>
            <person name="Grigoriev I.V."/>
            <person name="Debuchy R."/>
            <person name="Gladieux P."/>
            <person name="Thoren M.H."/>
            <person name="Johannesson H."/>
        </authorList>
    </citation>
    <scope>NUCLEOTIDE SEQUENCE</scope>
    <source>
        <strain evidence="1">CBS 990.96</strain>
    </source>
</reference>
<dbReference type="EMBL" id="MU865615">
    <property type="protein sequence ID" value="KAK4220922.1"/>
    <property type="molecule type" value="Genomic_DNA"/>
</dbReference>
<feature type="non-terminal residue" evidence="1">
    <location>
        <position position="168"/>
    </location>
</feature>
<sequence length="168" mass="18872">PLEWEIPLSLNDSTTVKQYGTVQEVYASMTANYPGWDYIFPLRNDTNTTTTSPLTNSGYTQDSYTCLSWGGCDKYHIVDGINYLNSVLGKPRMDAGPAKCVRVSCSWNSAIFMCKCNDHEVYLGSFRDVAGAAQFLVDTCKIDASHISGWFSGQVFYKEKWNAIVKWD</sequence>
<name>A0AAN6YQF6_9PEZI</name>
<dbReference type="PANTHER" id="PTHR35605:SF1">
    <property type="entry name" value="ECP2 EFFECTOR PROTEIN DOMAIN-CONTAINING PROTEIN-RELATED"/>
    <property type="match status" value="1"/>
</dbReference>
<accession>A0AAN6YQF6</accession>
<gene>
    <name evidence="1" type="ORF">QBC38DRAFT_325743</name>
</gene>